<keyword evidence="1" id="KW-1133">Transmembrane helix</keyword>
<evidence type="ECO:0000313" key="3">
    <source>
        <dbReference type="Proteomes" id="UP000249754"/>
    </source>
</evidence>
<gene>
    <name evidence="2" type="ORF">LY11_03594</name>
</gene>
<accession>A0A327SI82</accession>
<sequence length="173" mass="19848">MCTKSMEISNYSKPRKIILIAGIVICLVNLFVIYPLERSTSSFIMEFTFSYIGVALSIVSILYGLTGGHFIKYLAFILLSAIVSATCWYIYGAGGWLQKFIAFWAGIPCGIITALIFFILRYYIFFRNRKLPVDRQTNIILFLKQLILYFVVLLIVAIVFENGGDWIYNIFEK</sequence>
<proteinExistence type="predicted"/>
<dbReference type="Proteomes" id="UP000249754">
    <property type="component" value="Unassembled WGS sequence"/>
</dbReference>
<evidence type="ECO:0000256" key="1">
    <source>
        <dbReference type="SAM" id="Phobius"/>
    </source>
</evidence>
<evidence type="ECO:0000313" key="2">
    <source>
        <dbReference type="EMBL" id="RAJ27303.1"/>
    </source>
</evidence>
<protein>
    <submittedName>
        <fullName evidence="2">Uncharacterized protein</fullName>
    </submittedName>
</protein>
<keyword evidence="1" id="KW-0472">Membrane</keyword>
<comment type="caution">
    <text evidence="2">The sequence shown here is derived from an EMBL/GenBank/DDBJ whole genome shotgun (WGS) entry which is preliminary data.</text>
</comment>
<feature type="transmembrane region" description="Helical" evidence="1">
    <location>
        <begin position="73"/>
        <end position="91"/>
    </location>
</feature>
<dbReference type="EMBL" id="QLLR01000020">
    <property type="protein sequence ID" value="RAJ27303.1"/>
    <property type="molecule type" value="Genomic_DNA"/>
</dbReference>
<reference evidence="2 3" key="1">
    <citation type="submission" date="2018-06" db="EMBL/GenBank/DDBJ databases">
        <title>Genomic Encyclopedia of Archaeal and Bacterial Type Strains, Phase II (KMG-II): from individual species to whole genera.</title>
        <authorList>
            <person name="Goeker M."/>
        </authorList>
    </citation>
    <scope>NUCLEOTIDE SEQUENCE [LARGE SCALE GENOMIC DNA]</scope>
    <source>
        <strain evidence="2 3">DSM 14825</strain>
    </source>
</reference>
<dbReference type="AlphaFoldDB" id="A0A327SI82"/>
<feature type="transmembrane region" description="Helical" evidence="1">
    <location>
        <begin position="48"/>
        <end position="66"/>
    </location>
</feature>
<name>A0A327SI82_9SPHI</name>
<organism evidence="2 3">
    <name type="scientific">Pedobacter cryoconitis</name>
    <dbReference type="NCBI Taxonomy" id="188932"/>
    <lineage>
        <taxon>Bacteria</taxon>
        <taxon>Pseudomonadati</taxon>
        <taxon>Bacteroidota</taxon>
        <taxon>Sphingobacteriia</taxon>
        <taxon>Sphingobacteriales</taxon>
        <taxon>Sphingobacteriaceae</taxon>
        <taxon>Pedobacter</taxon>
    </lineage>
</organism>
<feature type="transmembrane region" description="Helical" evidence="1">
    <location>
        <begin position="17"/>
        <end position="36"/>
    </location>
</feature>
<keyword evidence="1" id="KW-0812">Transmembrane</keyword>
<feature type="transmembrane region" description="Helical" evidence="1">
    <location>
        <begin position="103"/>
        <end position="126"/>
    </location>
</feature>
<feature type="transmembrane region" description="Helical" evidence="1">
    <location>
        <begin position="138"/>
        <end position="160"/>
    </location>
</feature>